<dbReference type="AlphaFoldDB" id="A0A0C4EBD4"/>
<dbReference type="EMBL" id="GL876977">
    <property type="protein sequence ID" value="KLU91462.1"/>
    <property type="molecule type" value="Genomic_DNA"/>
</dbReference>
<keyword evidence="10 16" id="KW-0472">Membrane</keyword>
<keyword evidence="12" id="KW-0449">Lipoprotein</keyword>
<feature type="binding site" description="axial binding residue" evidence="14">
    <location>
        <position position="62"/>
    </location>
    <ligand>
        <name>heme</name>
        <dbReference type="ChEBI" id="CHEBI:30413"/>
    </ligand>
    <ligandPart>
        <name>Fe</name>
        <dbReference type="ChEBI" id="CHEBI:18248"/>
    </ligandPart>
</feature>
<keyword evidence="9 16" id="KW-1133">Transmembrane helix</keyword>
<evidence type="ECO:0000256" key="14">
    <source>
        <dbReference type="PROSITE-ProRule" id="PRU01356"/>
    </source>
</evidence>
<dbReference type="PROSITE" id="PS52012">
    <property type="entry name" value="CFEM"/>
    <property type="match status" value="1"/>
</dbReference>
<reference evidence="19" key="3">
    <citation type="submission" date="2011-03" db="EMBL/GenBank/DDBJ databases">
        <title>Annotation of Magnaporthe poae ATCC 64411.</title>
        <authorList>
            <person name="Ma L.-J."/>
            <person name="Dead R."/>
            <person name="Young S.K."/>
            <person name="Zeng Q."/>
            <person name="Gargeya S."/>
            <person name="Fitzgerald M."/>
            <person name="Haas B."/>
            <person name="Abouelleil A."/>
            <person name="Alvarado L."/>
            <person name="Arachchi H.M."/>
            <person name="Berlin A."/>
            <person name="Brown A."/>
            <person name="Chapman S.B."/>
            <person name="Chen Z."/>
            <person name="Dunbar C."/>
            <person name="Freedman E."/>
            <person name="Gearin G."/>
            <person name="Gellesch M."/>
            <person name="Goldberg J."/>
            <person name="Griggs A."/>
            <person name="Gujja S."/>
            <person name="Heiman D."/>
            <person name="Howarth C."/>
            <person name="Larson L."/>
            <person name="Lui A."/>
            <person name="MacDonald P.J.P."/>
            <person name="Mehta T."/>
            <person name="Montmayeur A."/>
            <person name="Murphy C."/>
            <person name="Neiman D."/>
            <person name="Pearson M."/>
            <person name="Priest M."/>
            <person name="Roberts A."/>
            <person name="Saif S."/>
            <person name="Shea T."/>
            <person name="Shenoy N."/>
            <person name="Sisk P."/>
            <person name="Stolte C."/>
            <person name="Sykes S."/>
            <person name="Yandava C."/>
            <person name="Wortman J."/>
            <person name="Nusbaum C."/>
            <person name="Birren B."/>
        </authorList>
    </citation>
    <scope>NUCLEOTIDE SEQUENCE</scope>
    <source>
        <strain evidence="19">ATCC 64411</strain>
    </source>
</reference>
<dbReference type="InterPro" id="IPR008427">
    <property type="entry name" value="Extracellular_membr_CFEM_dom"/>
</dbReference>
<dbReference type="SMART" id="SM00747">
    <property type="entry name" value="CFEM"/>
    <property type="match status" value="1"/>
</dbReference>
<evidence type="ECO:0000256" key="4">
    <source>
        <dbReference type="ARBA" id="ARBA00010031"/>
    </source>
</evidence>
<organism evidence="20 21">
    <name type="scientific">Magnaporthiopsis poae (strain ATCC 64411 / 73-15)</name>
    <name type="common">Kentucky bluegrass fungus</name>
    <name type="synonym">Magnaporthe poae</name>
    <dbReference type="NCBI Taxonomy" id="644358"/>
    <lineage>
        <taxon>Eukaryota</taxon>
        <taxon>Fungi</taxon>
        <taxon>Dikarya</taxon>
        <taxon>Ascomycota</taxon>
        <taxon>Pezizomycotina</taxon>
        <taxon>Sordariomycetes</taxon>
        <taxon>Sordariomycetidae</taxon>
        <taxon>Magnaporthales</taxon>
        <taxon>Magnaporthaceae</taxon>
        <taxon>Magnaporthiopsis</taxon>
    </lineage>
</organism>
<reference evidence="19" key="1">
    <citation type="submission" date="2010-05" db="EMBL/GenBank/DDBJ databases">
        <title>The Genome Sequence of Magnaporthe poae strain ATCC 64411.</title>
        <authorList>
            <consortium name="The Broad Institute Genome Sequencing Platform"/>
            <consortium name="Broad Institute Genome Sequencing Center for Infectious Disease"/>
            <person name="Ma L.-J."/>
            <person name="Dead R."/>
            <person name="Young S."/>
            <person name="Zeng Q."/>
            <person name="Koehrsen M."/>
            <person name="Alvarado L."/>
            <person name="Berlin A."/>
            <person name="Chapman S.B."/>
            <person name="Chen Z."/>
            <person name="Freedman E."/>
            <person name="Gellesch M."/>
            <person name="Goldberg J."/>
            <person name="Griggs A."/>
            <person name="Gujja S."/>
            <person name="Heilman E.R."/>
            <person name="Heiman D."/>
            <person name="Hepburn T."/>
            <person name="Howarth C."/>
            <person name="Jen D."/>
            <person name="Larson L."/>
            <person name="Mehta T."/>
            <person name="Neiman D."/>
            <person name="Pearson M."/>
            <person name="Roberts A."/>
            <person name="Saif S."/>
            <person name="Shea T."/>
            <person name="Shenoy N."/>
            <person name="Sisk P."/>
            <person name="Stolte C."/>
            <person name="Sykes S."/>
            <person name="Walk T."/>
            <person name="White J."/>
            <person name="Yandava C."/>
            <person name="Haas B."/>
            <person name="Nusbaum C."/>
            <person name="Birren B."/>
        </authorList>
    </citation>
    <scope>NUCLEOTIDE SEQUENCE</scope>
    <source>
        <strain evidence="19">ATCC 64411</strain>
    </source>
</reference>
<dbReference type="GO" id="GO:0005576">
    <property type="term" value="C:extracellular region"/>
    <property type="evidence" value="ECO:0007669"/>
    <property type="project" value="UniProtKB-SubCell"/>
</dbReference>
<keyword evidence="8 17" id="KW-0732">Signal</keyword>
<feature type="disulfide bond" evidence="14">
    <location>
        <begin position="44"/>
        <end position="84"/>
    </location>
</feature>
<dbReference type="GO" id="GO:0098552">
    <property type="term" value="C:side of membrane"/>
    <property type="evidence" value="ECO:0007669"/>
    <property type="project" value="UniProtKB-KW"/>
</dbReference>
<keyword evidence="7 16" id="KW-0812">Transmembrane</keyword>
<dbReference type="PANTHER" id="PTHR33048">
    <property type="entry name" value="PTH11-LIKE INTEGRAL MEMBRANE PROTEIN (AFU_ORTHOLOGUE AFUA_5G11245)"/>
    <property type="match status" value="1"/>
</dbReference>
<evidence type="ECO:0000256" key="7">
    <source>
        <dbReference type="ARBA" id="ARBA00022692"/>
    </source>
</evidence>
<comment type="subcellular location">
    <subcellularLocation>
        <location evidence="2">Membrane</location>
        <topology evidence="2">Lipid-anchor</topology>
        <topology evidence="2">GPI-anchor</topology>
    </subcellularLocation>
    <subcellularLocation>
        <location evidence="1">Membrane</location>
        <topology evidence="1">Multi-pass membrane protein</topology>
    </subcellularLocation>
    <subcellularLocation>
        <location evidence="3">Secreted</location>
    </subcellularLocation>
</comment>
<reference evidence="21" key="2">
    <citation type="submission" date="2010-05" db="EMBL/GenBank/DDBJ databases">
        <title>The genome sequence of Magnaporthe poae strain ATCC 64411.</title>
        <authorList>
            <person name="Ma L.-J."/>
            <person name="Dead R."/>
            <person name="Young S."/>
            <person name="Zeng Q."/>
            <person name="Koehrsen M."/>
            <person name="Alvarado L."/>
            <person name="Berlin A."/>
            <person name="Chapman S.B."/>
            <person name="Chen Z."/>
            <person name="Freedman E."/>
            <person name="Gellesch M."/>
            <person name="Goldberg J."/>
            <person name="Griggs A."/>
            <person name="Gujja S."/>
            <person name="Heilman E.R."/>
            <person name="Heiman D."/>
            <person name="Hepburn T."/>
            <person name="Howarth C."/>
            <person name="Jen D."/>
            <person name="Larson L."/>
            <person name="Mehta T."/>
            <person name="Neiman D."/>
            <person name="Pearson M."/>
            <person name="Roberts A."/>
            <person name="Saif S."/>
            <person name="Shea T."/>
            <person name="Shenoy N."/>
            <person name="Sisk P."/>
            <person name="Stolte C."/>
            <person name="Sykes S."/>
            <person name="Walk T."/>
            <person name="White J."/>
            <person name="Yandava C."/>
            <person name="Haas B."/>
            <person name="Nusbaum C."/>
            <person name="Birren B."/>
        </authorList>
    </citation>
    <scope>NUCLEOTIDE SEQUENCE [LARGE SCALE GENOMIC DNA]</scope>
    <source>
        <strain evidence="21">ATCC 64411 / 73-15</strain>
    </source>
</reference>
<dbReference type="VEuPathDB" id="FungiDB:MAPG_09982"/>
<evidence type="ECO:0000256" key="8">
    <source>
        <dbReference type="ARBA" id="ARBA00022729"/>
    </source>
</evidence>
<feature type="transmembrane region" description="Helical" evidence="16">
    <location>
        <begin position="347"/>
        <end position="368"/>
    </location>
</feature>
<evidence type="ECO:0000256" key="10">
    <source>
        <dbReference type="ARBA" id="ARBA00023136"/>
    </source>
</evidence>
<feature type="transmembrane region" description="Helical" evidence="16">
    <location>
        <begin position="111"/>
        <end position="136"/>
    </location>
</feature>
<dbReference type="InterPro" id="IPR052337">
    <property type="entry name" value="SAT4-like"/>
</dbReference>
<evidence type="ECO:0000256" key="12">
    <source>
        <dbReference type="ARBA" id="ARBA00023288"/>
    </source>
</evidence>
<feature type="region of interest" description="Disordered" evidence="15">
    <location>
        <begin position="410"/>
        <end position="451"/>
    </location>
</feature>
<name>A0A0C4EBD4_MAGP6</name>
<feature type="compositionally biased region" description="Polar residues" evidence="15">
    <location>
        <begin position="429"/>
        <end position="445"/>
    </location>
</feature>
<feature type="disulfide bond" evidence="14">
    <location>
        <begin position="67"/>
        <end position="100"/>
    </location>
</feature>
<comment type="similarity">
    <text evidence="4">Belongs to the RBT5 family.</text>
</comment>
<reference evidence="20" key="4">
    <citation type="journal article" date="2015" name="G3 (Bethesda)">
        <title>Genome sequences of three phytopathogenic species of the Magnaporthaceae family of fungi.</title>
        <authorList>
            <person name="Okagaki L.H."/>
            <person name="Nunes C.C."/>
            <person name="Sailsbery J."/>
            <person name="Clay B."/>
            <person name="Brown D."/>
            <person name="John T."/>
            <person name="Oh Y."/>
            <person name="Young N."/>
            <person name="Fitzgerald M."/>
            <person name="Haas B.J."/>
            <person name="Zeng Q."/>
            <person name="Young S."/>
            <person name="Adiconis X."/>
            <person name="Fan L."/>
            <person name="Levin J.Z."/>
            <person name="Mitchell T.K."/>
            <person name="Okubara P.A."/>
            <person name="Farman M.L."/>
            <person name="Kohn L.M."/>
            <person name="Birren B."/>
            <person name="Ma L.-J."/>
            <person name="Dean R.A."/>
        </authorList>
    </citation>
    <scope>NUCLEOTIDE SEQUENCE</scope>
    <source>
        <strain evidence="20">ATCC 64411 / 73-15</strain>
    </source>
</reference>
<feature type="disulfide bond" evidence="14">
    <location>
        <begin position="48"/>
        <end position="79"/>
    </location>
</feature>
<evidence type="ECO:0000313" key="21">
    <source>
        <dbReference type="Proteomes" id="UP000011715"/>
    </source>
</evidence>
<proteinExistence type="inferred from homology"/>
<evidence type="ECO:0000256" key="3">
    <source>
        <dbReference type="ARBA" id="ARBA00004613"/>
    </source>
</evidence>
<feature type="region of interest" description="Disordered" evidence="15">
    <location>
        <begin position="468"/>
        <end position="545"/>
    </location>
</feature>
<reference evidence="20" key="5">
    <citation type="submission" date="2015-06" db="UniProtKB">
        <authorList>
            <consortium name="EnsemblFungi"/>
        </authorList>
    </citation>
    <scope>IDENTIFICATION</scope>
    <source>
        <strain evidence="20">ATCC 64411</strain>
    </source>
</reference>
<feature type="compositionally biased region" description="Basic and acidic residues" evidence="15">
    <location>
        <begin position="487"/>
        <end position="507"/>
    </location>
</feature>
<feature type="signal peptide" evidence="17">
    <location>
        <begin position="1"/>
        <end position="22"/>
    </location>
</feature>
<evidence type="ECO:0000256" key="5">
    <source>
        <dbReference type="ARBA" id="ARBA00022525"/>
    </source>
</evidence>
<comment type="similarity">
    <text evidence="13">Belongs to the SAT4 family.</text>
</comment>
<keyword evidence="21" id="KW-1185">Reference proteome</keyword>
<keyword evidence="11 14" id="KW-1015">Disulfide bond</keyword>
<feature type="compositionally biased region" description="Low complexity" evidence="15">
    <location>
        <begin position="525"/>
        <end position="534"/>
    </location>
</feature>
<dbReference type="EnsemblFungi" id="MAPG_09982T0">
    <property type="protein sequence ID" value="MAPG_09982T0"/>
    <property type="gene ID" value="MAPG_09982"/>
</dbReference>
<dbReference type="GO" id="GO:0046872">
    <property type="term" value="F:metal ion binding"/>
    <property type="evidence" value="ECO:0007669"/>
    <property type="project" value="UniProtKB-UniRule"/>
</dbReference>
<dbReference type="OMA" id="RPINYFW"/>
<evidence type="ECO:0000256" key="17">
    <source>
        <dbReference type="SAM" id="SignalP"/>
    </source>
</evidence>
<keyword evidence="14" id="KW-0479">Metal-binding</keyword>
<dbReference type="Proteomes" id="UP000011715">
    <property type="component" value="Unassembled WGS sequence"/>
</dbReference>
<feature type="domain" description="CFEM" evidence="18">
    <location>
        <begin position="3"/>
        <end position="127"/>
    </location>
</feature>
<keyword evidence="6" id="KW-0325">Glycoprotein</keyword>
<keyword evidence="14" id="KW-0408">Iron</keyword>
<accession>A0A0C4EBD4</accession>
<evidence type="ECO:0000313" key="20">
    <source>
        <dbReference type="EnsemblFungi" id="MAPG_09982T0"/>
    </source>
</evidence>
<dbReference type="InterPro" id="IPR049326">
    <property type="entry name" value="Rhodopsin_dom_fungi"/>
</dbReference>
<dbReference type="OrthoDB" id="2496787at2759"/>
<feature type="transmembrane region" description="Helical" evidence="16">
    <location>
        <begin position="305"/>
        <end position="327"/>
    </location>
</feature>
<evidence type="ECO:0000256" key="15">
    <source>
        <dbReference type="SAM" id="MobiDB-lite"/>
    </source>
</evidence>
<evidence type="ECO:0000259" key="18">
    <source>
        <dbReference type="PROSITE" id="PS52012"/>
    </source>
</evidence>
<feature type="transmembrane region" description="Helical" evidence="16">
    <location>
        <begin position="270"/>
        <end position="293"/>
    </location>
</feature>
<protein>
    <recommendedName>
        <fullName evidence="18">CFEM domain-containing protein</fullName>
    </recommendedName>
</protein>
<feature type="disulfide bond" evidence="14">
    <location>
        <begin position="58"/>
        <end position="65"/>
    </location>
</feature>
<feature type="transmembrane region" description="Helical" evidence="16">
    <location>
        <begin position="189"/>
        <end position="212"/>
    </location>
</feature>
<feature type="transmembrane region" description="Helical" evidence="16">
    <location>
        <begin position="224"/>
        <end position="245"/>
    </location>
</feature>
<feature type="transmembrane region" description="Helical" evidence="16">
    <location>
        <begin position="148"/>
        <end position="169"/>
    </location>
</feature>
<evidence type="ECO:0000256" key="16">
    <source>
        <dbReference type="SAM" id="Phobius"/>
    </source>
</evidence>
<keyword evidence="14" id="KW-0349">Heme</keyword>
<dbReference type="Pfam" id="PF05730">
    <property type="entry name" value="CFEM"/>
    <property type="match status" value="1"/>
</dbReference>
<gene>
    <name evidence="19" type="ORF">MAPG_09982</name>
</gene>
<evidence type="ECO:0000313" key="19">
    <source>
        <dbReference type="EMBL" id="KLU91462.1"/>
    </source>
</evidence>
<feature type="chain" id="PRO_5009385910" description="CFEM domain-containing protein" evidence="17">
    <location>
        <begin position="23"/>
        <end position="545"/>
    </location>
</feature>
<dbReference type="eggNOG" id="ENOG502SKG6">
    <property type="taxonomic scope" value="Eukaryota"/>
</dbReference>
<dbReference type="PANTHER" id="PTHR33048:SF143">
    <property type="entry name" value="EXTRACELLULAR MEMBRANE PROTEIN CFEM DOMAIN-CONTAINING PROTEIN-RELATED"/>
    <property type="match status" value="1"/>
</dbReference>
<evidence type="ECO:0000256" key="2">
    <source>
        <dbReference type="ARBA" id="ARBA00004589"/>
    </source>
</evidence>
<dbReference type="STRING" id="644358.A0A0C4EBD4"/>
<evidence type="ECO:0000256" key="9">
    <source>
        <dbReference type="ARBA" id="ARBA00022989"/>
    </source>
</evidence>
<evidence type="ECO:0000256" key="13">
    <source>
        <dbReference type="ARBA" id="ARBA00038359"/>
    </source>
</evidence>
<evidence type="ECO:0000256" key="11">
    <source>
        <dbReference type="ARBA" id="ARBA00023157"/>
    </source>
</evidence>
<dbReference type="Pfam" id="PF20684">
    <property type="entry name" value="Fung_rhodopsin"/>
    <property type="match status" value="1"/>
</dbReference>
<sequence length="545" mass="58468">MRSPLTAAATLLLLSAVVPAAAQDHTNSTAPTTPSSPLAALPACAAACLKTAVAQSPCAPTDQACICTNEKLQAQATVCITGSCPIKQTLFVANITATTCGFPVRDRRDQLSALAITLGTLSGVFVALRVAARLLIIGGPMGADDWCVVAALLVGIPDTVMIVHGAIGSGLGLDVWTVPPSNITDFGRWFFIIEIFYFTLVSMTKMALLLFYLRIFPARGIRRLLWGTVAFNAVFGLASVLIGVLQCRPVRFFWEKWDGEHTGTCLDLNAIAWGNAAVSIALDFWMLALPLSQLRNLKLHWKKKIGVGLMFGVGTFVTVVSILRLQSMVEFASTINPTWDHWDLTKWSTIEINVAIMCACLPSLRLLLVRMFPLLHGTTARYGSKPDYKEPSRGVSRPATAAGLVADAMELGNTSPGSGAKKEYKHGRQPSQGATRELGVQSTVDRGSLDDDVATVKGGITYSRSYEVSYGEQDEESFVGAGSEGRPGTDRSESRERERERPGEGERGGGGGAGAHGYHRRFHTSSSSKSSLQSPPVEKIPENVI</sequence>
<keyword evidence="6" id="KW-0336">GPI-anchor</keyword>
<evidence type="ECO:0000256" key="6">
    <source>
        <dbReference type="ARBA" id="ARBA00022622"/>
    </source>
</evidence>
<keyword evidence="5" id="KW-0964">Secreted</keyword>
<dbReference type="EMBL" id="ADBL01002561">
    <property type="status" value="NOT_ANNOTATED_CDS"/>
    <property type="molecule type" value="Genomic_DNA"/>
</dbReference>
<evidence type="ECO:0000256" key="1">
    <source>
        <dbReference type="ARBA" id="ARBA00004141"/>
    </source>
</evidence>